<evidence type="ECO:0000313" key="6">
    <source>
        <dbReference type="Proteomes" id="UP000276223"/>
    </source>
</evidence>
<feature type="domain" description="4Fe-4S ferredoxin-type" evidence="4">
    <location>
        <begin position="249"/>
        <end position="278"/>
    </location>
</feature>
<dbReference type="PROSITE" id="PS00198">
    <property type="entry name" value="4FE4S_FER_1"/>
    <property type="match status" value="1"/>
</dbReference>
<keyword evidence="3" id="KW-0411">Iron-sulfur</keyword>
<keyword evidence="2" id="KW-0408">Iron</keyword>
<organism evidence="5 6">
    <name type="scientific">Desulfosoma caldarium</name>
    <dbReference type="NCBI Taxonomy" id="610254"/>
    <lineage>
        <taxon>Bacteria</taxon>
        <taxon>Pseudomonadati</taxon>
        <taxon>Thermodesulfobacteriota</taxon>
        <taxon>Syntrophobacteria</taxon>
        <taxon>Syntrophobacterales</taxon>
        <taxon>Syntrophobacteraceae</taxon>
        <taxon>Desulfosoma</taxon>
    </lineage>
</organism>
<accession>A0A3N1VU51</accession>
<evidence type="ECO:0000259" key="4">
    <source>
        <dbReference type="PROSITE" id="PS51379"/>
    </source>
</evidence>
<evidence type="ECO:0000256" key="2">
    <source>
        <dbReference type="ARBA" id="ARBA00023004"/>
    </source>
</evidence>
<dbReference type="AlphaFoldDB" id="A0A3N1VU51"/>
<dbReference type="Pfam" id="PF13183">
    <property type="entry name" value="Fer4_8"/>
    <property type="match status" value="1"/>
</dbReference>
<evidence type="ECO:0000313" key="5">
    <source>
        <dbReference type="EMBL" id="ROR03297.1"/>
    </source>
</evidence>
<dbReference type="EMBL" id="RJVA01000009">
    <property type="protein sequence ID" value="ROR03297.1"/>
    <property type="molecule type" value="Genomic_DNA"/>
</dbReference>
<dbReference type="InterPro" id="IPR009051">
    <property type="entry name" value="Helical_ferredxn"/>
</dbReference>
<dbReference type="InterPro" id="IPR017900">
    <property type="entry name" value="4Fe4S_Fe_S_CS"/>
</dbReference>
<protein>
    <submittedName>
        <fullName evidence="5">4Fe-4S dicluster protein</fullName>
    </submittedName>
</protein>
<keyword evidence="1" id="KW-0479">Metal-binding</keyword>
<evidence type="ECO:0000256" key="1">
    <source>
        <dbReference type="ARBA" id="ARBA00022723"/>
    </source>
</evidence>
<reference evidence="5 6" key="1">
    <citation type="submission" date="2018-11" db="EMBL/GenBank/DDBJ databases">
        <title>Genomic Encyclopedia of Type Strains, Phase IV (KMG-IV): sequencing the most valuable type-strain genomes for metagenomic binning, comparative biology and taxonomic classification.</title>
        <authorList>
            <person name="Goeker M."/>
        </authorList>
    </citation>
    <scope>NUCLEOTIDE SEQUENCE [LARGE SCALE GENOMIC DNA]</scope>
    <source>
        <strain evidence="5 6">DSM 22027</strain>
    </source>
</reference>
<dbReference type="GO" id="GO:0046872">
    <property type="term" value="F:metal ion binding"/>
    <property type="evidence" value="ECO:0007669"/>
    <property type="project" value="UniProtKB-KW"/>
</dbReference>
<dbReference type="PROSITE" id="PS51379">
    <property type="entry name" value="4FE4S_FER_2"/>
    <property type="match status" value="1"/>
</dbReference>
<dbReference type="RefSeq" id="WP_123289085.1">
    <property type="nucleotide sequence ID" value="NZ_RJVA01000009.1"/>
</dbReference>
<evidence type="ECO:0000256" key="3">
    <source>
        <dbReference type="ARBA" id="ARBA00023014"/>
    </source>
</evidence>
<keyword evidence="6" id="KW-1185">Reference proteome</keyword>
<dbReference type="Gene3D" id="1.10.1060.10">
    <property type="entry name" value="Alpha-helical ferredoxin"/>
    <property type="match status" value="1"/>
</dbReference>
<dbReference type="Proteomes" id="UP000276223">
    <property type="component" value="Unassembled WGS sequence"/>
</dbReference>
<sequence length="316" mass="36405">MEAYTKKIREAAQRLLAEKKVDGVIGFRQGTIPMMSEPVFIRHVDQVNQLVWNSFCGVNLANYLVKRKDRVAVVAKGCDSRNIVLQIQENQFQRQQIYILGAPCHGMVDRRKVWAFLQGREPVQVTENGSQLQVSGKGFDEVLPRQEFLQENCRICTHRNPVLYDELLGEEVPEQSDVDRYEDVRRVEAMTPEERWRHFEDLLAPCIRCYACRNACPMCYCPTCFVDESRPQWVGKTLDATDTRTFHLLRAFHLAGRCTDCGACERACPMNIPVRQLTKKLEKDVKALYGYEAGLVVEGRPPLDTYRPDDPQDFIK</sequence>
<dbReference type="OrthoDB" id="9773828at2"/>
<proteinExistence type="predicted"/>
<dbReference type="InterPro" id="IPR017896">
    <property type="entry name" value="4Fe4S_Fe-S-bd"/>
</dbReference>
<dbReference type="SUPFAM" id="SSF46548">
    <property type="entry name" value="alpha-helical ferredoxin"/>
    <property type="match status" value="1"/>
</dbReference>
<gene>
    <name evidence="5" type="ORF">EDC27_0563</name>
</gene>
<name>A0A3N1VU51_9BACT</name>
<comment type="caution">
    <text evidence="5">The sequence shown here is derived from an EMBL/GenBank/DDBJ whole genome shotgun (WGS) entry which is preliminary data.</text>
</comment>
<dbReference type="GO" id="GO:0051536">
    <property type="term" value="F:iron-sulfur cluster binding"/>
    <property type="evidence" value="ECO:0007669"/>
    <property type="project" value="UniProtKB-KW"/>
</dbReference>